<reference evidence="2" key="1">
    <citation type="submission" date="2025-05" db="UniProtKB">
        <authorList>
            <consortium name="Ensembl"/>
        </authorList>
    </citation>
    <scope>IDENTIFICATION</scope>
</reference>
<evidence type="ECO:0000313" key="2">
    <source>
        <dbReference type="Ensembl" id="ENSSSCP00025040863.1"/>
    </source>
</evidence>
<dbReference type="Ensembl" id="ENSSSCT00055021576.1">
    <property type="protein sequence ID" value="ENSSSCP00055017090.1"/>
    <property type="gene ID" value="ENSSSCG00055010994.1"/>
</dbReference>
<protein>
    <submittedName>
        <fullName evidence="2">Uncharacterized protein</fullName>
    </submittedName>
</protein>
<keyword evidence="1" id="KW-1133">Transmembrane helix</keyword>
<dbReference type="Proteomes" id="UP000694726">
    <property type="component" value="Unplaced"/>
</dbReference>
<dbReference type="Proteomes" id="UP000694727">
    <property type="component" value="Unplaced"/>
</dbReference>
<evidence type="ECO:0000313" key="3">
    <source>
        <dbReference type="Proteomes" id="UP000694727"/>
    </source>
</evidence>
<dbReference type="Proteomes" id="UP000694724">
    <property type="component" value="Unplaced"/>
</dbReference>
<dbReference type="Ensembl" id="ENSSSCT00025093120.1">
    <property type="protein sequence ID" value="ENSSSCP00025040863.1"/>
    <property type="gene ID" value="ENSSSCG00025067811.1"/>
</dbReference>
<evidence type="ECO:0000256" key="1">
    <source>
        <dbReference type="SAM" id="Phobius"/>
    </source>
</evidence>
<keyword evidence="1" id="KW-0812">Transmembrane</keyword>
<name>A0A8D0UZE8_PIG</name>
<dbReference type="Ensembl" id="ENSSSCT00015092783.1">
    <property type="protein sequence ID" value="ENSSSCP00015037945.1"/>
    <property type="gene ID" value="ENSSSCG00015069281.1"/>
</dbReference>
<feature type="transmembrane region" description="Helical" evidence="1">
    <location>
        <begin position="12"/>
        <end position="33"/>
    </location>
</feature>
<proteinExistence type="predicted"/>
<accession>A0A8D0UZE8</accession>
<sequence>VQLAAAEGRTGPLRIVVLVLSVGLTWILVSILFGRPGSGFPRIQQGLTWGGHPGCPLLASCQGLRWGGHPTPHYG</sequence>
<keyword evidence="1" id="KW-0472">Membrane</keyword>
<dbReference type="AlphaFoldDB" id="A0A8D0UZE8"/>
<organism evidence="2 3">
    <name type="scientific">Sus scrofa</name>
    <name type="common">Pig</name>
    <dbReference type="NCBI Taxonomy" id="9823"/>
    <lineage>
        <taxon>Eukaryota</taxon>
        <taxon>Metazoa</taxon>
        <taxon>Chordata</taxon>
        <taxon>Craniata</taxon>
        <taxon>Vertebrata</taxon>
        <taxon>Euteleostomi</taxon>
        <taxon>Mammalia</taxon>
        <taxon>Eutheria</taxon>
        <taxon>Laurasiatheria</taxon>
        <taxon>Artiodactyla</taxon>
        <taxon>Suina</taxon>
        <taxon>Suidae</taxon>
        <taxon>Sus</taxon>
    </lineage>
</organism>